<name>A0ABY7F6H7_MYAAR</name>
<evidence type="ECO:0000313" key="2">
    <source>
        <dbReference type="Proteomes" id="UP001164746"/>
    </source>
</evidence>
<organism evidence="1 2">
    <name type="scientific">Mya arenaria</name>
    <name type="common">Soft-shell clam</name>
    <dbReference type="NCBI Taxonomy" id="6604"/>
    <lineage>
        <taxon>Eukaryota</taxon>
        <taxon>Metazoa</taxon>
        <taxon>Spiralia</taxon>
        <taxon>Lophotrochozoa</taxon>
        <taxon>Mollusca</taxon>
        <taxon>Bivalvia</taxon>
        <taxon>Autobranchia</taxon>
        <taxon>Heteroconchia</taxon>
        <taxon>Euheterodonta</taxon>
        <taxon>Imparidentia</taxon>
        <taxon>Neoheterodontei</taxon>
        <taxon>Myida</taxon>
        <taxon>Myoidea</taxon>
        <taxon>Myidae</taxon>
        <taxon>Mya</taxon>
    </lineage>
</organism>
<gene>
    <name evidence="1" type="ORF">MAR_031343</name>
</gene>
<dbReference type="EMBL" id="CP111021">
    <property type="protein sequence ID" value="WAR16749.1"/>
    <property type="molecule type" value="Genomic_DNA"/>
</dbReference>
<sequence>MVDVYMDALKDTKGSPVTMPQRRIQAIYMLVG</sequence>
<protein>
    <submittedName>
        <fullName evidence="1">Uncharacterized protein</fullName>
    </submittedName>
</protein>
<accession>A0ABY7F6H7</accession>
<keyword evidence="2" id="KW-1185">Reference proteome</keyword>
<reference evidence="1" key="1">
    <citation type="submission" date="2022-11" db="EMBL/GenBank/DDBJ databases">
        <title>Centuries of genome instability and evolution in soft-shell clam transmissible cancer (bioRxiv).</title>
        <authorList>
            <person name="Hart S.F.M."/>
            <person name="Yonemitsu M.A."/>
            <person name="Giersch R.M."/>
            <person name="Beal B.F."/>
            <person name="Arriagada G."/>
            <person name="Davis B.W."/>
            <person name="Ostrander E.A."/>
            <person name="Goff S.P."/>
            <person name="Metzger M.J."/>
        </authorList>
    </citation>
    <scope>NUCLEOTIDE SEQUENCE</scope>
    <source>
        <strain evidence="1">MELC-2E11</strain>
        <tissue evidence="1">Siphon/mantle</tissue>
    </source>
</reference>
<evidence type="ECO:0000313" key="1">
    <source>
        <dbReference type="EMBL" id="WAR16749.1"/>
    </source>
</evidence>
<dbReference type="Proteomes" id="UP001164746">
    <property type="component" value="Chromosome 10"/>
</dbReference>
<proteinExistence type="predicted"/>